<sequence>MVSTYEQHVKNIREAAAVLDELKLAAGCVDCGFNAWPEALHFDHVDPQSKRESLGWVKDRSKLSTKSRLRKFIAHVNAHCVVRCANCHARRTKEEAQWKVRRSAPTELGPTLF</sequence>
<dbReference type="EMBL" id="JALXMO010000058">
    <property type="protein sequence ID" value="MCT1608004.1"/>
    <property type="molecule type" value="Genomic_DNA"/>
</dbReference>
<dbReference type="RefSeq" id="WP_260073899.1">
    <property type="nucleotide sequence ID" value="NZ_JALXMO010000058.1"/>
</dbReference>
<name>A0ABT2HTH3_9MICC</name>
<evidence type="ECO:0000313" key="2">
    <source>
        <dbReference type="Proteomes" id="UP001205046"/>
    </source>
</evidence>
<protein>
    <recommendedName>
        <fullName evidence="3">HNH endonuclease</fullName>
    </recommendedName>
</protein>
<reference evidence="1 2" key="1">
    <citation type="submission" date="2022-04" db="EMBL/GenBank/DDBJ databases">
        <title>Human microbiome associated bacterial genomes.</title>
        <authorList>
            <person name="Sandstrom S."/>
            <person name="Salamzade R."/>
            <person name="Kalan L.R."/>
        </authorList>
    </citation>
    <scope>NUCLEOTIDE SEQUENCE [LARGE SCALE GENOMIC DNA]</scope>
    <source>
        <strain evidence="2">p3-SID767</strain>
    </source>
</reference>
<proteinExistence type="predicted"/>
<evidence type="ECO:0000313" key="1">
    <source>
        <dbReference type="EMBL" id="MCT1608004.1"/>
    </source>
</evidence>
<evidence type="ECO:0008006" key="3">
    <source>
        <dbReference type="Google" id="ProtNLM"/>
    </source>
</evidence>
<keyword evidence="2" id="KW-1185">Reference proteome</keyword>
<accession>A0ABT2HTH3</accession>
<gene>
    <name evidence="1" type="ORF">M3B43_11900</name>
</gene>
<comment type="caution">
    <text evidence="1">The sequence shown here is derived from an EMBL/GenBank/DDBJ whole genome shotgun (WGS) entry which is preliminary data.</text>
</comment>
<organism evidence="1 2">
    <name type="scientific">Nesterenkonia massiliensis</name>
    <dbReference type="NCBI Taxonomy" id="1232429"/>
    <lineage>
        <taxon>Bacteria</taxon>
        <taxon>Bacillati</taxon>
        <taxon>Actinomycetota</taxon>
        <taxon>Actinomycetes</taxon>
        <taxon>Micrococcales</taxon>
        <taxon>Micrococcaceae</taxon>
        <taxon>Nesterenkonia</taxon>
    </lineage>
</organism>
<dbReference type="Proteomes" id="UP001205046">
    <property type="component" value="Unassembled WGS sequence"/>
</dbReference>